<sequence>MKRIFLFSILLLMGCMQQAPSHPPVGGFLGEKEMADSKNRTKNLNLMERQQIQEWIKMQDEKFYPMNMNYWVNDSELQNNSRKANGEMISYQYDIYDFDKVKLYETPKENINVSFGHFEELKPVEDALRHMNKNQEVTLLIPSALGFGTYGDQDKIPNDMPLIIKLKVL</sequence>
<accession>A0A3G8XI72</accession>
<feature type="chain" id="PRO_5018265326" description="Peptidyl-prolyl cis-trans isomerase" evidence="5">
    <location>
        <begin position="22"/>
        <end position="169"/>
    </location>
</feature>
<dbReference type="Pfam" id="PF00254">
    <property type="entry name" value="FKBP_C"/>
    <property type="match status" value="1"/>
</dbReference>
<gene>
    <name evidence="7" type="ORF">EIB73_02540</name>
</gene>
<comment type="catalytic activity">
    <reaction evidence="1 3 4">
        <text>[protein]-peptidylproline (omega=180) = [protein]-peptidylproline (omega=0)</text>
        <dbReference type="Rhea" id="RHEA:16237"/>
        <dbReference type="Rhea" id="RHEA-COMP:10747"/>
        <dbReference type="Rhea" id="RHEA-COMP:10748"/>
        <dbReference type="ChEBI" id="CHEBI:83833"/>
        <dbReference type="ChEBI" id="CHEBI:83834"/>
        <dbReference type="EC" id="5.2.1.8"/>
    </reaction>
</comment>
<feature type="signal peptide" evidence="5">
    <location>
        <begin position="1"/>
        <end position="21"/>
    </location>
</feature>
<keyword evidence="2 3" id="KW-0697">Rotamase</keyword>
<dbReference type="InterPro" id="IPR046357">
    <property type="entry name" value="PPIase_dom_sf"/>
</dbReference>
<evidence type="ECO:0000313" key="8">
    <source>
        <dbReference type="Proteomes" id="UP000270185"/>
    </source>
</evidence>
<evidence type="ECO:0000256" key="4">
    <source>
        <dbReference type="RuleBase" id="RU003915"/>
    </source>
</evidence>
<protein>
    <recommendedName>
        <fullName evidence="4">Peptidyl-prolyl cis-trans isomerase</fullName>
        <ecNumber evidence="4">5.2.1.8</ecNumber>
    </recommendedName>
</protein>
<evidence type="ECO:0000256" key="2">
    <source>
        <dbReference type="ARBA" id="ARBA00023110"/>
    </source>
</evidence>
<dbReference type="KEGG" id="ccas:EIB73_02540"/>
<evidence type="ECO:0000259" key="6">
    <source>
        <dbReference type="PROSITE" id="PS50059"/>
    </source>
</evidence>
<evidence type="ECO:0000313" key="7">
    <source>
        <dbReference type="EMBL" id="AZI32123.1"/>
    </source>
</evidence>
<reference evidence="8" key="1">
    <citation type="submission" date="2018-11" db="EMBL/GenBank/DDBJ databases">
        <title>Proposal to divide the Flavobacteriaceae and reorganize its genera based on Amino Acid Identity values calculated from whole genome sequences.</title>
        <authorList>
            <person name="Nicholson A.C."/>
            <person name="Gulvik C.A."/>
            <person name="Whitney A.M."/>
            <person name="Humrighouse B.W."/>
            <person name="Bell M."/>
            <person name="Holmes B."/>
            <person name="Steigerwalt A.G."/>
            <person name="Villarma A."/>
            <person name="Sheth M."/>
            <person name="Batra D."/>
            <person name="Pryor J."/>
            <person name="Bernardet J.-F."/>
            <person name="Hugo C."/>
            <person name="Kampfer P."/>
            <person name="Newman J.D."/>
            <person name="McQuiston J.R."/>
        </authorList>
    </citation>
    <scope>NUCLEOTIDE SEQUENCE [LARGE SCALE GENOMIC DNA]</scope>
    <source>
        <strain evidence="8">G0081</strain>
    </source>
</reference>
<keyword evidence="3 4" id="KW-0413">Isomerase</keyword>
<dbReference type="InterPro" id="IPR001179">
    <property type="entry name" value="PPIase_FKBP_dom"/>
</dbReference>
<dbReference type="EMBL" id="CP034159">
    <property type="protein sequence ID" value="AZI32123.1"/>
    <property type="molecule type" value="Genomic_DNA"/>
</dbReference>
<name>A0A3G8XI72_9FLAO</name>
<evidence type="ECO:0000256" key="5">
    <source>
        <dbReference type="SAM" id="SignalP"/>
    </source>
</evidence>
<dbReference type="RefSeq" id="WP_125022328.1">
    <property type="nucleotide sequence ID" value="NZ_CP034159.1"/>
</dbReference>
<dbReference type="GO" id="GO:0003755">
    <property type="term" value="F:peptidyl-prolyl cis-trans isomerase activity"/>
    <property type="evidence" value="ECO:0007669"/>
    <property type="project" value="UniProtKB-UniRule"/>
</dbReference>
<dbReference type="PROSITE" id="PS50059">
    <property type="entry name" value="FKBP_PPIASE"/>
    <property type="match status" value="1"/>
</dbReference>
<organism evidence="7 8">
    <name type="scientific">Kaistella carnis</name>
    <dbReference type="NCBI Taxonomy" id="1241979"/>
    <lineage>
        <taxon>Bacteria</taxon>
        <taxon>Pseudomonadati</taxon>
        <taxon>Bacteroidota</taxon>
        <taxon>Flavobacteriia</taxon>
        <taxon>Flavobacteriales</taxon>
        <taxon>Weeksellaceae</taxon>
        <taxon>Chryseobacterium group</taxon>
        <taxon>Kaistella</taxon>
    </lineage>
</organism>
<dbReference type="Gene3D" id="3.10.50.40">
    <property type="match status" value="1"/>
</dbReference>
<keyword evidence="5" id="KW-0732">Signal</keyword>
<dbReference type="AlphaFoldDB" id="A0A3G8XI72"/>
<feature type="domain" description="PPIase FKBP-type" evidence="6">
    <location>
        <begin position="86"/>
        <end position="169"/>
    </location>
</feature>
<dbReference type="EC" id="5.2.1.8" evidence="4"/>
<evidence type="ECO:0000256" key="1">
    <source>
        <dbReference type="ARBA" id="ARBA00000971"/>
    </source>
</evidence>
<dbReference type="SUPFAM" id="SSF54534">
    <property type="entry name" value="FKBP-like"/>
    <property type="match status" value="1"/>
</dbReference>
<proteinExistence type="inferred from homology"/>
<dbReference type="PROSITE" id="PS51257">
    <property type="entry name" value="PROKAR_LIPOPROTEIN"/>
    <property type="match status" value="1"/>
</dbReference>
<dbReference type="Proteomes" id="UP000270185">
    <property type="component" value="Chromosome"/>
</dbReference>
<dbReference type="OrthoDB" id="1093155at2"/>
<comment type="similarity">
    <text evidence="4">Belongs to the FKBP-type PPIase family.</text>
</comment>
<evidence type="ECO:0000256" key="3">
    <source>
        <dbReference type="PROSITE-ProRule" id="PRU00277"/>
    </source>
</evidence>
<keyword evidence="8" id="KW-1185">Reference proteome</keyword>